<evidence type="ECO:0000256" key="1">
    <source>
        <dbReference type="SAM" id="Phobius"/>
    </source>
</evidence>
<dbReference type="OrthoDB" id="264354at2759"/>
<evidence type="ECO:0000313" key="2">
    <source>
        <dbReference type="EMBL" id="ORY41251.1"/>
    </source>
</evidence>
<reference evidence="2 3" key="1">
    <citation type="submission" date="2016-07" db="EMBL/GenBank/DDBJ databases">
        <title>Pervasive Adenine N6-methylation of Active Genes in Fungi.</title>
        <authorList>
            <consortium name="DOE Joint Genome Institute"/>
            <person name="Mondo S.J."/>
            <person name="Dannebaum R.O."/>
            <person name="Kuo R.C."/>
            <person name="Labutti K."/>
            <person name="Haridas S."/>
            <person name="Kuo A."/>
            <person name="Salamov A."/>
            <person name="Ahrendt S.R."/>
            <person name="Lipzen A."/>
            <person name="Sullivan W."/>
            <person name="Andreopoulos W.B."/>
            <person name="Clum A."/>
            <person name="Lindquist E."/>
            <person name="Daum C."/>
            <person name="Ramamoorthy G.K."/>
            <person name="Gryganskyi A."/>
            <person name="Culley D."/>
            <person name="Magnuson J.K."/>
            <person name="James T.Y."/>
            <person name="O'Malley M.A."/>
            <person name="Stajich J.E."/>
            <person name="Spatafora J.W."/>
            <person name="Visel A."/>
            <person name="Grigoriev I.V."/>
        </authorList>
    </citation>
    <scope>NUCLEOTIDE SEQUENCE [LARGE SCALE GENOMIC DNA]</scope>
    <source>
        <strain evidence="2 3">JEL800</strain>
    </source>
</reference>
<proteinExistence type="predicted"/>
<protein>
    <submittedName>
        <fullName evidence="2">Uncharacterized protein</fullName>
    </submittedName>
</protein>
<comment type="caution">
    <text evidence="2">The sequence shown here is derived from an EMBL/GenBank/DDBJ whole genome shotgun (WGS) entry which is preliminary data.</text>
</comment>
<feature type="transmembrane region" description="Helical" evidence="1">
    <location>
        <begin position="94"/>
        <end position="116"/>
    </location>
</feature>
<organism evidence="2 3">
    <name type="scientific">Rhizoclosmatium globosum</name>
    <dbReference type="NCBI Taxonomy" id="329046"/>
    <lineage>
        <taxon>Eukaryota</taxon>
        <taxon>Fungi</taxon>
        <taxon>Fungi incertae sedis</taxon>
        <taxon>Chytridiomycota</taxon>
        <taxon>Chytridiomycota incertae sedis</taxon>
        <taxon>Chytridiomycetes</taxon>
        <taxon>Chytridiales</taxon>
        <taxon>Chytriomycetaceae</taxon>
        <taxon>Rhizoclosmatium</taxon>
    </lineage>
</organism>
<dbReference type="Proteomes" id="UP000193642">
    <property type="component" value="Unassembled WGS sequence"/>
</dbReference>
<dbReference type="AlphaFoldDB" id="A0A1Y2C2M6"/>
<keyword evidence="1" id="KW-0812">Transmembrane</keyword>
<feature type="transmembrane region" description="Helical" evidence="1">
    <location>
        <begin position="282"/>
        <end position="299"/>
    </location>
</feature>
<keyword evidence="1" id="KW-1133">Transmembrane helix</keyword>
<accession>A0A1Y2C2M6</accession>
<name>A0A1Y2C2M6_9FUNG</name>
<sequence>MSSSPLLSSMELGLPEESQEPFCRICLSSEEPADLVLLYVHRICLEKWHIFLSSHEPHTQNGDRPLPNITQCSSCGFTYKRSSSMLSQIIADNLPVFSGTSIILCIYFLGLLWHMLDPVHEIFASNSRQLDNTSGPKTLVDTLLVDSILLLEGAIVAVLLFSVNNVNAWPFFYSIHFCTYITTGSLLPWELLDYIEDSLLHTLNLALPSVYTSMIVFSNRICLLHASYHELLENGVEMSFSDWSTFAIINGSGLYGSFWMVMVLSAELLKVVTISLLETLKYYYVLIMFFAIFELFVLVNSRIKPAVLYLSSGEILEYKEELENKQ</sequence>
<feature type="transmembrane region" description="Helical" evidence="1">
    <location>
        <begin position="240"/>
        <end position="262"/>
    </location>
</feature>
<dbReference type="EMBL" id="MCGO01000032">
    <property type="protein sequence ID" value="ORY41251.1"/>
    <property type="molecule type" value="Genomic_DNA"/>
</dbReference>
<keyword evidence="3" id="KW-1185">Reference proteome</keyword>
<gene>
    <name evidence="2" type="ORF">BCR33DRAFT_718900</name>
</gene>
<feature type="transmembrane region" description="Helical" evidence="1">
    <location>
        <begin position="170"/>
        <end position="189"/>
    </location>
</feature>
<feature type="transmembrane region" description="Helical" evidence="1">
    <location>
        <begin position="143"/>
        <end position="163"/>
    </location>
</feature>
<evidence type="ECO:0000313" key="3">
    <source>
        <dbReference type="Proteomes" id="UP000193642"/>
    </source>
</evidence>
<keyword evidence="1" id="KW-0472">Membrane</keyword>